<feature type="transmembrane region" description="Helical" evidence="7">
    <location>
        <begin position="328"/>
        <end position="349"/>
    </location>
</feature>
<reference evidence="9" key="1">
    <citation type="submission" date="2023-10" db="EMBL/GenBank/DDBJ databases">
        <authorList>
            <person name="Noh H."/>
        </authorList>
    </citation>
    <scope>NUCLEOTIDE SEQUENCE</scope>
    <source>
        <strain evidence="9">DUCC4014</strain>
    </source>
</reference>
<dbReference type="PANTHER" id="PTHR43791">
    <property type="entry name" value="PERMEASE-RELATED"/>
    <property type="match status" value="1"/>
</dbReference>
<dbReference type="PROSITE" id="PS50850">
    <property type="entry name" value="MFS"/>
    <property type="match status" value="1"/>
</dbReference>
<feature type="transmembrane region" description="Helical" evidence="7">
    <location>
        <begin position="148"/>
        <end position="173"/>
    </location>
</feature>
<keyword evidence="10" id="KW-1185">Reference proteome</keyword>
<evidence type="ECO:0000256" key="6">
    <source>
        <dbReference type="ARBA" id="ARBA00037968"/>
    </source>
</evidence>
<evidence type="ECO:0000256" key="1">
    <source>
        <dbReference type="ARBA" id="ARBA00004141"/>
    </source>
</evidence>
<dbReference type="SUPFAM" id="SSF103473">
    <property type="entry name" value="MFS general substrate transporter"/>
    <property type="match status" value="1"/>
</dbReference>
<dbReference type="GeneID" id="87805104"/>
<dbReference type="GO" id="GO:0022857">
    <property type="term" value="F:transmembrane transporter activity"/>
    <property type="evidence" value="ECO:0007669"/>
    <property type="project" value="InterPro"/>
</dbReference>
<dbReference type="InterPro" id="IPR011701">
    <property type="entry name" value="MFS"/>
</dbReference>
<dbReference type="AlphaFoldDB" id="A0AAF0Y5Z3"/>
<evidence type="ECO:0000256" key="5">
    <source>
        <dbReference type="ARBA" id="ARBA00023136"/>
    </source>
</evidence>
<feature type="domain" description="Major facilitator superfamily (MFS) profile" evidence="8">
    <location>
        <begin position="57"/>
        <end position="484"/>
    </location>
</feature>
<comment type="similarity">
    <text evidence="6">Belongs to the major facilitator superfamily. Allantoate permease family.</text>
</comment>
<dbReference type="Proteomes" id="UP000827549">
    <property type="component" value="Chromosome 2"/>
</dbReference>
<protein>
    <submittedName>
        <fullName evidence="9">Pantothenate transporter liz1</fullName>
    </submittedName>
</protein>
<evidence type="ECO:0000313" key="10">
    <source>
        <dbReference type="Proteomes" id="UP000827549"/>
    </source>
</evidence>
<keyword evidence="5 7" id="KW-0472">Membrane</keyword>
<evidence type="ECO:0000256" key="7">
    <source>
        <dbReference type="SAM" id="Phobius"/>
    </source>
</evidence>
<keyword evidence="3 7" id="KW-0812">Transmembrane</keyword>
<evidence type="ECO:0000256" key="3">
    <source>
        <dbReference type="ARBA" id="ARBA00022692"/>
    </source>
</evidence>
<feature type="transmembrane region" description="Helical" evidence="7">
    <location>
        <begin position="289"/>
        <end position="308"/>
    </location>
</feature>
<dbReference type="Gene3D" id="1.20.1250.20">
    <property type="entry name" value="MFS general substrate transporter like domains"/>
    <property type="match status" value="2"/>
</dbReference>
<dbReference type="GO" id="GO:0016020">
    <property type="term" value="C:membrane"/>
    <property type="evidence" value="ECO:0007669"/>
    <property type="project" value="UniProtKB-SubCell"/>
</dbReference>
<accession>A0AAF0Y5Z3</accession>
<keyword evidence="2" id="KW-0813">Transport</keyword>
<organism evidence="9 10">
    <name type="scientific">Vanrija pseudolonga</name>
    <dbReference type="NCBI Taxonomy" id="143232"/>
    <lineage>
        <taxon>Eukaryota</taxon>
        <taxon>Fungi</taxon>
        <taxon>Dikarya</taxon>
        <taxon>Basidiomycota</taxon>
        <taxon>Agaricomycotina</taxon>
        <taxon>Tremellomycetes</taxon>
        <taxon>Trichosporonales</taxon>
        <taxon>Trichosporonaceae</taxon>
        <taxon>Vanrija</taxon>
    </lineage>
</organism>
<gene>
    <name evidence="9" type="primary">liz1_14</name>
    <name evidence="9" type="ORF">LOC62_02G001851</name>
</gene>
<evidence type="ECO:0000256" key="4">
    <source>
        <dbReference type="ARBA" id="ARBA00022989"/>
    </source>
</evidence>
<keyword evidence="4 7" id="KW-1133">Transmembrane helix</keyword>
<dbReference type="RefSeq" id="XP_062624333.1">
    <property type="nucleotide sequence ID" value="XM_062768349.1"/>
</dbReference>
<dbReference type="Pfam" id="PF07690">
    <property type="entry name" value="MFS_1"/>
    <property type="match status" value="1"/>
</dbReference>
<dbReference type="InterPro" id="IPR036259">
    <property type="entry name" value="MFS_trans_sf"/>
</dbReference>
<proteinExistence type="inferred from homology"/>
<evidence type="ECO:0000256" key="2">
    <source>
        <dbReference type="ARBA" id="ARBA00022448"/>
    </source>
</evidence>
<sequence>MAKNQDLHTDADVYAADSASQQSSVAKHKKPWYYYLWDSFGKPAPERKLLFKLDASMLVFSVLGLIMRYIDQANISTAFVSGIKEDLHMFGLQYNYVITAWTVGYCVGQIPGTVLLNRVSPHYVIFVCEAGWSIMTLSTTWVKNWQQLLFIRFMVGVFEAPYYPGLQFLLGNWYTPDELGKRTTLFQAATAVGTLLNSVMQGGIHKTLNGKLGRPGWRWIFIIDFVVSFPVAICAFFFIPDLPDKIKPSWLLKEKDIALARKRLADIGRKGTSKDGLSVKAVLNVLKSWEIYLFTITYILFMFNLQPQSSFAFWLKNSKVPKYTVEQINYYPCGMYAVDIFSCVVFAWLSDSVLGGARWPFIIATAVWQCINCSLLAAWSPYGEHRSSRWALYYLTGLVYCTPGLLYAWCSEIISDSAEKRAIVMGTFNSVAFSFTAWLPLIFFKQTDQPWVRNGNIAAASFIATEILSVLGILYFSKRDHKRKRLAQAEGLEAGDKQTIDEYSGYSDADGERL</sequence>
<feature type="transmembrane region" description="Helical" evidence="7">
    <location>
        <begin position="216"/>
        <end position="239"/>
    </location>
</feature>
<feature type="transmembrane region" description="Helical" evidence="7">
    <location>
        <begin position="422"/>
        <end position="444"/>
    </location>
</feature>
<feature type="transmembrane region" description="Helical" evidence="7">
    <location>
        <begin position="185"/>
        <end position="204"/>
    </location>
</feature>
<comment type="subcellular location">
    <subcellularLocation>
        <location evidence="1">Membrane</location>
        <topology evidence="1">Multi-pass membrane protein</topology>
    </subcellularLocation>
</comment>
<dbReference type="FunFam" id="1.20.1250.20:FF:000065">
    <property type="entry name" value="Putative MFS pantothenate transporter"/>
    <property type="match status" value="1"/>
</dbReference>
<dbReference type="InterPro" id="IPR020846">
    <property type="entry name" value="MFS_dom"/>
</dbReference>
<evidence type="ECO:0000313" key="9">
    <source>
        <dbReference type="EMBL" id="WOO78301.1"/>
    </source>
</evidence>
<dbReference type="PANTHER" id="PTHR43791:SF39">
    <property type="entry name" value="TRANSPORTER LIZ1_SEO1, PUTATIVE (AFU_ORTHOLOGUE AFUA_3G00980)-RELATED"/>
    <property type="match status" value="1"/>
</dbReference>
<feature type="transmembrane region" description="Helical" evidence="7">
    <location>
        <begin position="391"/>
        <end position="410"/>
    </location>
</feature>
<name>A0AAF0Y5Z3_9TREE</name>
<evidence type="ECO:0000259" key="8">
    <source>
        <dbReference type="PROSITE" id="PS50850"/>
    </source>
</evidence>
<dbReference type="EMBL" id="CP086715">
    <property type="protein sequence ID" value="WOO78301.1"/>
    <property type="molecule type" value="Genomic_DNA"/>
</dbReference>
<feature type="transmembrane region" description="Helical" evidence="7">
    <location>
        <begin position="456"/>
        <end position="476"/>
    </location>
</feature>